<dbReference type="AlphaFoldDB" id="A0A3D9L2H3"/>
<organism evidence="4 5">
    <name type="scientific">Marinoscillum furvescens DSM 4134</name>
    <dbReference type="NCBI Taxonomy" id="1122208"/>
    <lineage>
        <taxon>Bacteria</taxon>
        <taxon>Pseudomonadati</taxon>
        <taxon>Bacteroidota</taxon>
        <taxon>Cytophagia</taxon>
        <taxon>Cytophagales</taxon>
        <taxon>Reichenbachiellaceae</taxon>
        <taxon>Marinoscillum</taxon>
    </lineage>
</organism>
<dbReference type="EMBL" id="QREG01000009">
    <property type="protein sequence ID" value="RED98918.1"/>
    <property type="molecule type" value="Genomic_DNA"/>
</dbReference>
<comment type="caution">
    <text evidence="4">The sequence shown here is derived from an EMBL/GenBank/DDBJ whole genome shotgun (WGS) entry which is preliminary data.</text>
</comment>
<proteinExistence type="predicted"/>
<name>A0A3D9L2H3_MARFU</name>
<keyword evidence="5" id="KW-1185">Reference proteome</keyword>
<protein>
    <recommendedName>
        <fullName evidence="6">Lipopolysaccharide assembly protein A domain-containing protein</fullName>
    </recommendedName>
</protein>
<evidence type="ECO:0000313" key="5">
    <source>
        <dbReference type="Proteomes" id="UP000256779"/>
    </source>
</evidence>
<keyword evidence="3" id="KW-0812">Transmembrane</keyword>
<dbReference type="Proteomes" id="UP000256779">
    <property type="component" value="Unassembled WGS sequence"/>
</dbReference>
<dbReference type="RefSeq" id="WP_185148298.1">
    <property type="nucleotide sequence ID" value="NZ_QREG01000009.1"/>
</dbReference>
<keyword evidence="1" id="KW-0175">Coiled coil</keyword>
<evidence type="ECO:0000256" key="3">
    <source>
        <dbReference type="SAM" id="Phobius"/>
    </source>
</evidence>
<evidence type="ECO:0000256" key="1">
    <source>
        <dbReference type="SAM" id="Coils"/>
    </source>
</evidence>
<evidence type="ECO:0000313" key="4">
    <source>
        <dbReference type="EMBL" id="RED98918.1"/>
    </source>
</evidence>
<feature type="compositionally biased region" description="Acidic residues" evidence="2">
    <location>
        <begin position="101"/>
        <end position="124"/>
    </location>
</feature>
<accession>A0A3D9L2H3</accession>
<evidence type="ECO:0000256" key="2">
    <source>
        <dbReference type="SAM" id="MobiDB-lite"/>
    </source>
</evidence>
<keyword evidence="3" id="KW-0472">Membrane</keyword>
<reference evidence="4 5" key="1">
    <citation type="submission" date="2018-07" db="EMBL/GenBank/DDBJ databases">
        <title>Genomic Encyclopedia of Type Strains, Phase IV (KMG-IV): sequencing the most valuable type-strain genomes for metagenomic binning, comparative biology and taxonomic classification.</title>
        <authorList>
            <person name="Goeker M."/>
        </authorList>
    </citation>
    <scope>NUCLEOTIDE SEQUENCE [LARGE SCALE GENOMIC DNA]</scope>
    <source>
        <strain evidence="4 5">DSM 4134</strain>
    </source>
</reference>
<sequence>MRKFKLFFYPIYLIAAFLILYFSIDILNNMEAYKAKLDMTFALRQLPLYLMGTFIFLAVLMLVELVAENFQIISLKRKVKKAQEEVLHYKAKLYDQAEAGASDEDDEEDEEDEEDEADDDDDDK</sequence>
<feature type="region of interest" description="Disordered" evidence="2">
    <location>
        <begin position="97"/>
        <end position="124"/>
    </location>
</feature>
<evidence type="ECO:0008006" key="6">
    <source>
        <dbReference type="Google" id="ProtNLM"/>
    </source>
</evidence>
<gene>
    <name evidence="4" type="ORF">C7460_109110</name>
</gene>
<feature type="transmembrane region" description="Helical" evidence="3">
    <location>
        <begin position="46"/>
        <end position="67"/>
    </location>
</feature>
<keyword evidence="3" id="KW-1133">Transmembrane helix</keyword>
<feature type="transmembrane region" description="Helical" evidence="3">
    <location>
        <begin position="7"/>
        <end position="26"/>
    </location>
</feature>
<feature type="coiled-coil region" evidence="1">
    <location>
        <begin position="65"/>
        <end position="92"/>
    </location>
</feature>